<gene>
    <name evidence="4 6" type="primary">Fam227b</name>
</gene>
<dbReference type="AlphaFoldDB" id="A0A8I6AC49"/>
<accession>A0A8I6AC49</accession>
<dbReference type="Ensembl" id="ENSRNOT00000117450.2">
    <property type="protein sequence ID" value="ENSRNOP00000089612.1"/>
    <property type="gene ID" value="ENSRNOG00000037124.4"/>
</dbReference>
<feature type="coiled-coil region" evidence="2">
    <location>
        <begin position="432"/>
        <end position="473"/>
    </location>
</feature>
<evidence type="ECO:0000256" key="1">
    <source>
        <dbReference type="ARBA" id="ARBA00008666"/>
    </source>
</evidence>
<dbReference type="PANTHER" id="PTHR33560">
    <property type="entry name" value="PROTEIN FAM227B"/>
    <property type="match status" value="1"/>
</dbReference>
<reference evidence="4" key="1">
    <citation type="submission" date="2024-01" db="EMBL/GenBank/DDBJ databases">
        <title>GRCr8: a new rat reference genome assembly contstructed from accurate long reads and long range scaffolding.</title>
        <authorList>
            <person name="Doris P.A."/>
            <person name="Kalbfleisch T."/>
            <person name="Li K."/>
            <person name="Howe K."/>
            <person name="Wood J."/>
        </authorList>
    </citation>
    <scope>NUCLEOTIDE SEQUENCE [LARGE SCALE GENOMIC DNA]</scope>
    <source>
        <strain evidence="4">Brown Norway</strain>
    </source>
</reference>
<name>A0A8I6AC49_RAT</name>
<reference evidence="4" key="3">
    <citation type="submission" date="2025-09" db="UniProtKB">
        <authorList>
            <consortium name="Ensembl"/>
        </authorList>
    </citation>
    <scope>IDENTIFICATION</scope>
    <source>
        <strain evidence="4">Brown Norway</strain>
    </source>
</reference>
<dbReference type="PANTHER" id="PTHR33560:SF2">
    <property type="entry name" value="PROTEIN FAM227B"/>
    <property type="match status" value="1"/>
</dbReference>
<reference evidence="4" key="2">
    <citation type="submission" date="2025-08" db="UniProtKB">
        <authorList>
            <consortium name="Ensembl"/>
        </authorList>
    </citation>
    <scope>IDENTIFICATION</scope>
    <source>
        <strain evidence="4">Brown Norway</strain>
    </source>
</reference>
<dbReference type="Pfam" id="PF14922">
    <property type="entry name" value="FWWh"/>
    <property type="match status" value="1"/>
</dbReference>
<evidence type="ECO:0000256" key="2">
    <source>
        <dbReference type="SAM" id="Coils"/>
    </source>
</evidence>
<feature type="region of interest" description="Disordered" evidence="3">
    <location>
        <begin position="498"/>
        <end position="529"/>
    </location>
</feature>
<dbReference type="OMA" id="NNPRAYT"/>
<organism evidence="4 5">
    <name type="scientific">Rattus norvegicus</name>
    <name type="common">Rat</name>
    <dbReference type="NCBI Taxonomy" id="10116"/>
    <lineage>
        <taxon>Eukaryota</taxon>
        <taxon>Metazoa</taxon>
        <taxon>Chordata</taxon>
        <taxon>Craniata</taxon>
        <taxon>Vertebrata</taxon>
        <taxon>Euteleostomi</taxon>
        <taxon>Mammalia</taxon>
        <taxon>Eutheria</taxon>
        <taxon>Euarchontoglires</taxon>
        <taxon>Glires</taxon>
        <taxon>Rodentia</taxon>
        <taxon>Myomorpha</taxon>
        <taxon>Muroidea</taxon>
        <taxon>Muridae</taxon>
        <taxon>Murinae</taxon>
        <taxon>Rattus</taxon>
    </lineage>
</organism>
<evidence type="ECO:0000256" key="3">
    <source>
        <dbReference type="SAM" id="MobiDB-lite"/>
    </source>
</evidence>
<proteinExistence type="inferred from homology"/>
<dbReference type="Proteomes" id="UP000002494">
    <property type="component" value="Chromosome 3"/>
</dbReference>
<sequence length="574" mass="67584">RYFPTYLLIFQEPPKSFEEFLKSQNWDYWPRDVHIRDGDIWENTLRKLEEAVSYNSVYSYLWTNVPRLYEIVDSMESKLKECSHLLQQHASRLFESDRLISKKRTYTNLDRYKAFLKEHYRRKKIVLSDQMETEKNIEGCTFLLKQNELTQLPRHLDAKQIYLYVLRTHNLEEKVFKVWKTHILSDCSIALLHDCFWWWFLHKFKPDKRDQDWLFDRIAESYVTLFMRIPLRRKDIFFQMYPDWLAQAVYTTFQESFPESCSLFNDNFKEDLGNTIFLWLSGLKPAPGFWTHWKLQDLCTTTIHGCRRVPVKLRRGIMSSQEHTSATVGLKIEDILKNPRALPVLKEESAASKVTTKSHYRSLGPEFYKVLFDFGGQSPLILYYLKMHELGGISVTYNPKGSKFTKILRDTPPAPTYCEIIKDAKRKFADNKKDFKRVKQRIKDDIKFLKEQQEQIDKELDRLQAKASKNLQEVKNDFENFLHKLRVEAKLKEEYRGSASPSESLQSLQSPNSSLSSPAMSEDFNSVEEGGLKEARSDHYLRTTHSSFSSINLIGGECTTKSTFCCSSLKSSHQ</sequence>
<evidence type="ECO:0000313" key="4">
    <source>
        <dbReference type="Ensembl" id="ENSRNOP00000089612.1"/>
    </source>
</evidence>
<evidence type="ECO:0000313" key="5">
    <source>
        <dbReference type="Proteomes" id="UP000002494"/>
    </source>
</evidence>
<keyword evidence="2" id="KW-0175">Coiled coil</keyword>
<keyword evidence="5" id="KW-1185">Reference proteome</keyword>
<protein>
    <submittedName>
        <fullName evidence="4">Family with sequence similarity 227, member B</fullName>
    </submittedName>
</protein>
<dbReference type="RGD" id="1359452">
    <property type="gene designation" value="Fam227b"/>
</dbReference>
<feature type="compositionally biased region" description="Low complexity" evidence="3">
    <location>
        <begin position="498"/>
        <end position="522"/>
    </location>
</feature>
<comment type="similarity">
    <text evidence="1">Belongs to the FAM227 family.</text>
</comment>
<dbReference type="GeneTree" id="ENSGT00940000162699"/>
<evidence type="ECO:0000313" key="6">
    <source>
        <dbReference type="RGD" id="1359452"/>
    </source>
</evidence>
<dbReference type="InterPro" id="IPR029417">
    <property type="entry name" value="FAM227"/>
</dbReference>